<dbReference type="Gene3D" id="3.10.450.50">
    <property type="match status" value="1"/>
</dbReference>
<protein>
    <submittedName>
        <fullName evidence="3">Steroid delta-isomerase</fullName>
    </submittedName>
</protein>
<evidence type="ECO:0000256" key="1">
    <source>
        <dbReference type="SAM" id="Phobius"/>
    </source>
</evidence>
<feature type="domain" description="SnoaL-like" evidence="2">
    <location>
        <begin position="74"/>
        <end position="171"/>
    </location>
</feature>
<dbReference type="InterPro" id="IPR032710">
    <property type="entry name" value="NTF2-like_dom_sf"/>
</dbReference>
<dbReference type="SUPFAM" id="SSF54427">
    <property type="entry name" value="NTF2-like"/>
    <property type="match status" value="1"/>
</dbReference>
<organism evidence="3 4">
    <name type="scientific">Fibrivirga algicola</name>
    <dbReference type="NCBI Taxonomy" id="2950420"/>
    <lineage>
        <taxon>Bacteria</taxon>
        <taxon>Pseudomonadati</taxon>
        <taxon>Bacteroidota</taxon>
        <taxon>Cytophagia</taxon>
        <taxon>Cytophagales</taxon>
        <taxon>Spirosomataceae</taxon>
        <taxon>Fibrivirga</taxon>
    </lineage>
</organism>
<evidence type="ECO:0000313" key="4">
    <source>
        <dbReference type="Proteomes" id="UP000606008"/>
    </source>
</evidence>
<gene>
    <name evidence="3" type="ORF">F7231_01175</name>
</gene>
<dbReference type="EMBL" id="WAEL01000001">
    <property type="protein sequence ID" value="NID08770.1"/>
    <property type="molecule type" value="Genomic_DNA"/>
</dbReference>
<dbReference type="InterPro" id="IPR037401">
    <property type="entry name" value="SnoaL-like"/>
</dbReference>
<reference evidence="4" key="1">
    <citation type="submission" date="2019-09" db="EMBL/GenBank/DDBJ databases">
        <authorList>
            <person name="Jung D.-H."/>
        </authorList>
    </citation>
    <scope>NUCLEOTIDE SEQUENCE [LARGE SCALE GENOMIC DNA]</scope>
    <source>
        <strain evidence="4">JA-25</strain>
    </source>
</reference>
<keyword evidence="1" id="KW-0812">Transmembrane</keyword>
<dbReference type="Pfam" id="PF12680">
    <property type="entry name" value="SnoaL_2"/>
    <property type="match status" value="1"/>
</dbReference>
<keyword evidence="4" id="KW-1185">Reference proteome</keyword>
<proteinExistence type="predicted"/>
<dbReference type="Proteomes" id="UP000606008">
    <property type="component" value="Unassembled WGS sequence"/>
</dbReference>
<reference evidence="4" key="2">
    <citation type="submission" date="2023-07" db="EMBL/GenBank/DDBJ databases">
        <authorList>
            <person name="Jung D.-H."/>
        </authorList>
    </citation>
    <scope>NUCLEOTIDE SEQUENCE [LARGE SCALE GENOMIC DNA]</scope>
    <source>
        <strain evidence="4">JA-25</strain>
    </source>
</reference>
<keyword evidence="1" id="KW-0472">Membrane</keyword>
<keyword evidence="1" id="KW-1133">Transmembrane helix</keyword>
<name>A0ABX0Q9F5_9BACT</name>
<comment type="caution">
    <text evidence="3">The sequence shown here is derived from an EMBL/GenBank/DDBJ whole genome shotgun (WGS) entry which is preliminary data.</text>
</comment>
<evidence type="ECO:0000313" key="3">
    <source>
        <dbReference type="EMBL" id="NID08770.1"/>
    </source>
</evidence>
<sequence length="176" mass="19785">MLAIVLRQVRSQGRANRINQLFPGDDGHNRRVGRIGLRKAPRKFTFMKPILVFLLMIGLVSGAQAQQLSPVNVVQRQLDAYNAQDLSAFVATYSDSIEIFRFPGKLMMAGKPALEKSYGELFRRFPNNRATVSSRIVQGNHVIDQEKVTGRGPAEGQATAIYEVKEGLIRRVWFIN</sequence>
<accession>A0ABX0Q9F5</accession>
<evidence type="ECO:0000259" key="2">
    <source>
        <dbReference type="Pfam" id="PF12680"/>
    </source>
</evidence>
<feature type="transmembrane region" description="Helical" evidence="1">
    <location>
        <begin position="44"/>
        <end position="63"/>
    </location>
</feature>